<accession>A0A9N9TS18</accession>
<gene>
    <name evidence="2" type="primary">MED15</name>
    <name evidence="4" type="ORF">PHYEVI_LOCUS7506</name>
</gene>
<dbReference type="InterPro" id="IPR019087">
    <property type="entry name" value="Med15_N"/>
</dbReference>
<name>A0A9N9TS18_PHYSR</name>
<comment type="subcellular location">
    <subcellularLocation>
        <location evidence="2">Nucleus</location>
    </subcellularLocation>
</comment>
<evidence type="ECO:0000256" key="2">
    <source>
        <dbReference type="RuleBase" id="RU364148"/>
    </source>
</evidence>
<comment type="function">
    <text evidence="2">Component of the Mediator complex, a coactivator involved in the regulated transcription of nearly all RNA polymerase II-dependent genes. Mediator functions as a bridge to convey information from gene-specific regulatory proteins to the basal RNA polymerase II transcription machinery. Mediator is recruited to promoters by direct interactions with regulatory proteins and serves as a scaffold for the assembly of a functional preinitiation complex with RNA polymerase II and the general transcription factors.</text>
</comment>
<dbReference type="GO" id="GO:0005634">
    <property type="term" value="C:nucleus"/>
    <property type="evidence" value="ECO:0007669"/>
    <property type="project" value="UniProtKB-SubCell"/>
</dbReference>
<dbReference type="GO" id="GO:0003712">
    <property type="term" value="F:transcription coregulator activity"/>
    <property type="evidence" value="ECO:0007669"/>
    <property type="project" value="InterPro"/>
</dbReference>
<dbReference type="Pfam" id="PF09606">
    <property type="entry name" value="Med15_N"/>
    <property type="match status" value="1"/>
</dbReference>
<feature type="domain" description="Mediator of RNA polymerase II transcription subunit 15 N-terminal" evidence="3">
    <location>
        <begin position="5"/>
        <end position="69"/>
    </location>
</feature>
<comment type="similarity">
    <text evidence="2">Belongs to the Mediator complex subunit 15 family.</text>
</comment>
<dbReference type="EMBL" id="OU900097">
    <property type="protein sequence ID" value="CAG9861163.1"/>
    <property type="molecule type" value="Genomic_DNA"/>
</dbReference>
<sequence length="122" mass="14317">MSGDSCWRTQKLRESVIKRFNVELFKLGTNIDFDCGEIERRISERATTKEEYLGIISKLTVFIRMRTKNHTPNFKAEVLEEIGKMKIPKLVKVVPIVELEKKHQMNEQDLYTSVEDVLEQDN</sequence>
<dbReference type="AlphaFoldDB" id="A0A9N9TS18"/>
<evidence type="ECO:0000259" key="3">
    <source>
        <dbReference type="Pfam" id="PF09606"/>
    </source>
</evidence>
<keyword evidence="1 2" id="KW-0539">Nucleus</keyword>
<dbReference type="Gene3D" id="1.10.246.20">
    <property type="entry name" value="Coactivator CBP, KIX domain"/>
    <property type="match status" value="1"/>
</dbReference>
<keyword evidence="2" id="KW-0804">Transcription</keyword>
<dbReference type="GO" id="GO:0006355">
    <property type="term" value="P:regulation of DNA-templated transcription"/>
    <property type="evidence" value="ECO:0007669"/>
    <property type="project" value="InterPro"/>
</dbReference>
<evidence type="ECO:0000313" key="4">
    <source>
        <dbReference type="EMBL" id="CAG9861163.1"/>
    </source>
</evidence>
<dbReference type="Proteomes" id="UP001153712">
    <property type="component" value="Chromosome 4"/>
</dbReference>
<protein>
    <recommendedName>
        <fullName evidence="2">Mediator of RNA polymerase II transcription subunit 15</fullName>
    </recommendedName>
    <alternativeName>
        <fullName evidence="2">Mediator complex subunit 15</fullName>
    </alternativeName>
</protein>
<reference evidence="4" key="1">
    <citation type="submission" date="2022-01" db="EMBL/GenBank/DDBJ databases">
        <authorList>
            <person name="King R."/>
        </authorList>
    </citation>
    <scope>NUCLEOTIDE SEQUENCE</scope>
</reference>
<keyword evidence="2" id="KW-0805">Transcription regulation</keyword>
<dbReference type="InterPro" id="IPR036529">
    <property type="entry name" value="KIX_dom_sf"/>
</dbReference>
<comment type="subunit">
    <text evidence="2">Component of the Mediator complex.</text>
</comment>
<proteinExistence type="inferred from homology"/>
<keyword evidence="5" id="KW-1185">Reference proteome</keyword>
<organism evidence="4 5">
    <name type="scientific">Phyllotreta striolata</name>
    <name type="common">Striped flea beetle</name>
    <name type="synonym">Crioceris striolata</name>
    <dbReference type="NCBI Taxonomy" id="444603"/>
    <lineage>
        <taxon>Eukaryota</taxon>
        <taxon>Metazoa</taxon>
        <taxon>Ecdysozoa</taxon>
        <taxon>Arthropoda</taxon>
        <taxon>Hexapoda</taxon>
        <taxon>Insecta</taxon>
        <taxon>Pterygota</taxon>
        <taxon>Neoptera</taxon>
        <taxon>Endopterygota</taxon>
        <taxon>Coleoptera</taxon>
        <taxon>Polyphaga</taxon>
        <taxon>Cucujiformia</taxon>
        <taxon>Chrysomeloidea</taxon>
        <taxon>Chrysomelidae</taxon>
        <taxon>Galerucinae</taxon>
        <taxon>Alticini</taxon>
        <taxon>Phyllotreta</taxon>
    </lineage>
</organism>
<keyword evidence="2" id="KW-0010">Activator</keyword>
<evidence type="ECO:0000256" key="1">
    <source>
        <dbReference type="ARBA" id="ARBA00023242"/>
    </source>
</evidence>
<evidence type="ECO:0000313" key="5">
    <source>
        <dbReference type="Proteomes" id="UP001153712"/>
    </source>
</evidence>